<dbReference type="InterPro" id="IPR008271">
    <property type="entry name" value="Ser/Thr_kinase_AS"/>
</dbReference>
<dbReference type="AlphaFoldDB" id="A0A401ZUA4"/>
<evidence type="ECO:0000256" key="4">
    <source>
        <dbReference type="ARBA" id="ARBA00022777"/>
    </source>
</evidence>
<dbReference type="GO" id="GO:0005524">
    <property type="term" value="F:ATP binding"/>
    <property type="evidence" value="ECO:0007669"/>
    <property type="project" value="UniProtKB-KW"/>
</dbReference>
<dbReference type="InterPro" id="IPR000719">
    <property type="entry name" value="Prot_kinase_dom"/>
</dbReference>
<dbReference type="SMART" id="SM00240">
    <property type="entry name" value="FHA"/>
    <property type="match status" value="2"/>
</dbReference>
<evidence type="ECO:0000313" key="10">
    <source>
        <dbReference type="Proteomes" id="UP000287352"/>
    </source>
</evidence>
<evidence type="ECO:0000256" key="2">
    <source>
        <dbReference type="ARBA" id="ARBA00022679"/>
    </source>
</evidence>
<feature type="domain" description="Protein kinase" evidence="8">
    <location>
        <begin position="15"/>
        <end position="269"/>
    </location>
</feature>
<dbReference type="InterPro" id="IPR011009">
    <property type="entry name" value="Kinase-like_dom_sf"/>
</dbReference>
<evidence type="ECO:0000256" key="6">
    <source>
        <dbReference type="SAM" id="MobiDB-lite"/>
    </source>
</evidence>
<dbReference type="Pfam" id="PF00069">
    <property type="entry name" value="Pkinase"/>
    <property type="match status" value="1"/>
</dbReference>
<dbReference type="RefSeq" id="WP_126578092.1">
    <property type="nucleotide sequence ID" value="NZ_BIFR01000001.1"/>
</dbReference>
<feature type="domain" description="FHA" evidence="7">
    <location>
        <begin position="338"/>
        <end position="388"/>
    </location>
</feature>
<dbReference type="PROSITE" id="PS00108">
    <property type="entry name" value="PROTEIN_KINASE_ST"/>
    <property type="match status" value="1"/>
</dbReference>
<dbReference type="SUPFAM" id="SSF49879">
    <property type="entry name" value="SMAD/FHA domain"/>
    <property type="match status" value="2"/>
</dbReference>
<dbReference type="CDD" id="cd00060">
    <property type="entry name" value="FHA"/>
    <property type="match status" value="2"/>
</dbReference>
<dbReference type="SUPFAM" id="SSF56112">
    <property type="entry name" value="Protein kinase-like (PK-like)"/>
    <property type="match status" value="1"/>
</dbReference>
<keyword evidence="4" id="KW-0418">Kinase</keyword>
<dbReference type="EMBL" id="BIFR01000001">
    <property type="protein sequence ID" value="GCE10495.1"/>
    <property type="molecule type" value="Genomic_DNA"/>
</dbReference>
<dbReference type="InterPro" id="IPR000253">
    <property type="entry name" value="FHA_dom"/>
</dbReference>
<feature type="region of interest" description="Disordered" evidence="6">
    <location>
        <begin position="423"/>
        <end position="447"/>
    </location>
</feature>
<keyword evidence="10" id="KW-1185">Reference proteome</keyword>
<dbReference type="PROSITE" id="PS50006">
    <property type="entry name" value="FHA_DOMAIN"/>
    <property type="match status" value="2"/>
</dbReference>
<keyword evidence="2" id="KW-0808">Transferase</keyword>
<dbReference type="EC" id="2.7.11.1" evidence="1"/>
<feature type="domain" description="FHA" evidence="7">
    <location>
        <begin position="470"/>
        <end position="520"/>
    </location>
</feature>
<dbReference type="InterPro" id="IPR008984">
    <property type="entry name" value="SMAD_FHA_dom_sf"/>
</dbReference>
<keyword evidence="3" id="KW-0547">Nucleotide-binding</keyword>
<reference evidence="10" key="1">
    <citation type="submission" date="2018-12" db="EMBL/GenBank/DDBJ databases">
        <title>Tengunoibacter tsumagoiensis gen. nov., sp. nov., Dictyobacter kobayashii sp. nov., D. alpinus sp. nov., and D. joshuensis sp. nov. and description of Dictyobacteraceae fam. nov. within the order Ktedonobacterales isolated from Tengu-no-mugimeshi.</title>
        <authorList>
            <person name="Wang C.M."/>
            <person name="Zheng Y."/>
            <person name="Sakai Y."/>
            <person name="Toyoda A."/>
            <person name="Minakuchi Y."/>
            <person name="Abe K."/>
            <person name="Yokota A."/>
            <person name="Yabe S."/>
        </authorList>
    </citation>
    <scope>NUCLEOTIDE SEQUENCE [LARGE SCALE GENOMIC DNA]</scope>
    <source>
        <strain evidence="10">Uno3</strain>
    </source>
</reference>
<evidence type="ECO:0000256" key="5">
    <source>
        <dbReference type="ARBA" id="ARBA00022840"/>
    </source>
</evidence>
<evidence type="ECO:0000313" key="9">
    <source>
        <dbReference type="EMBL" id="GCE10495.1"/>
    </source>
</evidence>
<dbReference type="Gene3D" id="3.30.200.20">
    <property type="entry name" value="Phosphorylase Kinase, domain 1"/>
    <property type="match status" value="1"/>
</dbReference>
<dbReference type="Gene3D" id="2.60.200.20">
    <property type="match status" value="2"/>
</dbReference>
<evidence type="ECO:0000256" key="3">
    <source>
        <dbReference type="ARBA" id="ARBA00022741"/>
    </source>
</evidence>
<accession>A0A401ZUA4</accession>
<evidence type="ECO:0000256" key="1">
    <source>
        <dbReference type="ARBA" id="ARBA00012513"/>
    </source>
</evidence>
<gene>
    <name evidence="9" type="ORF">KTT_03540</name>
</gene>
<dbReference type="OrthoDB" id="9788659at2"/>
<name>A0A401ZUA4_9CHLR</name>
<dbReference type="PROSITE" id="PS50011">
    <property type="entry name" value="PROTEIN_KINASE_DOM"/>
    <property type="match status" value="1"/>
</dbReference>
<dbReference type="PANTHER" id="PTHR43289:SF6">
    <property type="entry name" value="SERINE_THREONINE-PROTEIN KINASE NEKL-3"/>
    <property type="match status" value="1"/>
</dbReference>
<evidence type="ECO:0000259" key="7">
    <source>
        <dbReference type="PROSITE" id="PS50006"/>
    </source>
</evidence>
<dbReference type="PANTHER" id="PTHR43289">
    <property type="entry name" value="MITOGEN-ACTIVATED PROTEIN KINASE KINASE KINASE 20-RELATED"/>
    <property type="match status" value="1"/>
</dbReference>
<dbReference type="SMART" id="SM00220">
    <property type="entry name" value="S_TKc"/>
    <property type="match status" value="1"/>
</dbReference>
<protein>
    <recommendedName>
        <fullName evidence="1">non-specific serine/threonine protein kinase</fullName>
        <ecNumber evidence="1">2.7.11.1</ecNumber>
    </recommendedName>
</protein>
<dbReference type="Pfam" id="PF00498">
    <property type="entry name" value="FHA"/>
    <property type="match status" value="2"/>
</dbReference>
<dbReference type="Gene3D" id="1.10.510.10">
    <property type="entry name" value="Transferase(Phosphotransferase) domain 1"/>
    <property type="match status" value="1"/>
</dbReference>
<organism evidence="9 10">
    <name type="scientific">Tengunoibacter tsumagoiensis</name>
    <dbReference type="NCBI Taxonomy" id="2014871"/>
    <lineage>
        <taxon>Bacteria</taxon>
        <taxon>Bacillati</taxon>
        <taxon>Chloroflexota</taxon>
        <taxon>Ktedonobacteria</taxon>
        <taxon>Ktedonobacterales</taxon>
        <taxon>Dictyobacteraceae</taxon>
        <taxon>Tengunoibacter</taxon>
    </lineage>
</organism>
<keyword evidence="5" id="KW-0067">ATP-binding</keyword>
<dbReference type="Proteomes" id="UP000287352">
    <property type="component" value="Unassembled WGS sequence"/>
</dbReference>
<sequence>MTAYGFSEQVFGGKYRLGDLIGKGGFGVVYRAEHLDLHRQQAIKILLEQYLNDPKYYERFLREAHIVANMDHKNIVHIDDIGTQEIRRIKFPYLVMPFISGGTLEDLLRDTQGLSSLEDVSHFLEDICNALEYAHSENIAHLDLKPRNLLLHQDGRLMLTDFGLAHFVSQNSISGGTSLNHGTPRYMAPEHLAGRPDRRSDIFSVGVLLAEMLLGLDVFNEQLPAECPRPQLRSRPEIPAGIEDVLGNALAKQIKYRYQTAADLLTDFKRAMNQKPTAFNIPISDRNEGATGKIDTYRNVETPTTNFQATQIPPGTSFLYVEEGGNRGAAYPLPSYDITLGRSRERTYFINDVSVSRAHATIQALPDGSYAIRDDGSVNGTRLNGTFLKPHVSQILQDQDQIYLGSHVLVFVFNNPSWNRPTPAPPSFIRSKGNPTPPPSSQHHGAGTPRLLIEIGREPGRTYALTDKKYSIGSNENCNITLNDPDVESWHASILRASDGTYSLKHESMLNLTKINGQVIKRFTLQPLQNGDRIQIGQHVLVFSAWY</sequence>
<dbReference type="GO" id="GO:0004674">
    <property type="term" value="F:protein serine/threonine kinase activity"/>
    <property type="evidence" value="ECO:0007669"/>
    <property type="project" value="UniProtKB-EC"/>
</dbReference>
<comment type="caution">
    <text evidence="9">The sequence shown here is derived from an EMBL/GenBank/DDBJ whole genome shotgun (WGS) entry which is preliminary data.</text>
</comment>
<evidence type="ECO:0000259" key="8">
    <source>
        <dbReference type="PROSITE" id="PS50011"/>
    </source>
</evidence>
<dbReference type="CDD" id="cd14014">
    <property type="entry name" value="STKc_PknB_like"/>
    <property type="match status" value="1"/>
</dbReference>
<proteinExistence type="predicted"/>